<proteinExistence type="inferred from homology"/>
<dbReference type="Pfam" id="PF08592">
    <property type="entry name" value="Anthrone_oxy"/>
    <property type="match status" value="1"/>
</dbReference>
<feature type="transmembrane region" description="Helical" evidence="6">
    <location>
        <begin position="116"/>
        <end position="137"/>
    </location>
</feature>
<evidence type="ECO:0000256" key="4">
    <source>
        <dbReference type="ARBA" id="ARBA00023136"/>
    </source>
</evidence>
<comment type="caution">
    <text evidence="8">The sequence shown here is derived from an EMBL/GenBank/DDBJ whole genome shotgun (WGS) entry which is preliminary data.</text>
</comment>
<sequence length="188" mass="20381">MAPTSTSLTVAAATSILASGWAAGKVCLSTYPVALNECLVVDTTANKTPGMGTGLSAFGIPTILNGGAPSEVMTRQWRFQFLRGRAVMPAIGILNAVNYWNIAYRYRLRGLEWRGFAAAGVSTFFIVPFTLAFIMVINNTLFEASERREKTLSDDSVRSLIKKWGDLNLVRAVVPILGTGLALWNFSL</sequence>
<comment type="similarity">
    <text evidence="5">Belongs to the anthrone oxygenase family.</text>
</comment>
<dbReference type="Proteomes" id="UP000481858">
    <property type="component" value="Unassembled WGS sequence"/>
</dbReference>
<evidence type="ECO:0000256" key="3">
    <source>
        <dbReference type="ARBA" id="ARBA00022989"/>
    </source>
</evidence>
<evidence type="ECO:0000256" key="7">
    <source>
        <dbReference type="SAM" id="SignalP"/>
    </source>
</evidence>
<keyword evidence="7" id="KW-0732">Signal</keyword>
<gene>
    <name evidence="8" type="ORF">GQX73_g7534</name>
</gene>
<comment type="subcellular location">
    <subcellularLocation>
        <location evidence="1">Membrane</location>
        <topology evidence="1">Multi-pass membrane protein</topology>
    </subcellularLocation>
</comment>
<protein>
    <submittedName>
        <fullName evidence="8">Uncharacterized protein</fullName>
    </submittedName>
</protein>
<feature type="signal peptide" evidence="7">
    <location>
        <begin position="1"/>
        <end position="22"/>
    </location>
</feature>
<dbReference type="PANTHER" id="PTHR35042:SF1">
    <property type="entry name" value="DUF1772-DOMAIN-CONTAINING PROTEIN"/>
    <property type="match status" value="1"/>
</dbReference>
<evidence type="ECO:0000256" key="5">
    <source>
        <dbReference type="ARBA" id="ARBA00034313"/>
    </source>
</evidence>
<feature type="transmembrane region" description="Helical" evidence="6">
    <location>
        <begin position="169"/>
        <end position="186"/>
    </location>
</feature>
<keyword evidence="3 6" id="KW-1133">Transmembrane helix</keyword>
<dbReference type="OrthoDB" id="5954308at2759"/>
<evidence type="ECO:0000313" key="8">
    <source>
        <dbReference type="EMBL" id="KAF2966038.1"/>
    </source>
</evidence>
<dbReference type="AlphaFoldDB" id="A0A7C8INE3"/>
<dbReference type="GO" id="GO:0016020">
    <property type="term" value="C:membrane"/>
    <property type="evidence" value="ECO:0007669"/>
    <property type="project" value="UniProtKB-SubCell"/>
</dbReference>
<accession>A0A7C8INE3</accession>
<evidence type="ECO:0000256" key="1">
    <source>
        <dbReference type="ARBA" id="ARBA00004141"/>
    </source>
</evidence>
<evidence type="ECO:0000313" key="9">
    <source>
        <dbReference type="Proteomes" id="UP000481858"/>
    </source>
</evidence>
<evidence type="ECO:0000256" key="6">
    <source>
        <dbReference type="SAM" id="Phobius"/>
    </source>
</evidence>
<dbReference type="InParanoid" id="A0A7C8INE3"/>
<feature type="transmembrane region" description="Helical" evidence="6">
    <location>
        <begin position="86"/>
        <end position="104"/>
    </location>
</feature>
<evidence type="ECO:0000256" key="2">
    <source>
        <dbReference type="ARBA" id="ARBA00022692"/>
    </source>
</evidence>
<keyword evidence="2 6" id="KW-0812">Transmembrane</keyword>
<feature type="chain" id="PRO_5028938501" evidence="7">
    <location>
        <begin position="23"/>
        <end position="188"/>
    </location>
</feature>
<dbReference type="InterPro" id="IPR013901">
    <property type="entry name" value="Anthrone_oxy"/>
</dbReference>
<keyword evidence="9" id="KW-1185">Reference proteome</keyword>
<reference evidence="8 9" key="1">
    <citation type="submission" date="2019-12" db="EMBL/GenBank/DDBJ databases">
        <title>Draft genome sequence of the ascomycete Xylaria multiplex DSM 110363.</title>
        <authorList>
            <person name="Buettner E."/>
            <person name="Kellner H."/>
        </authorList>
    </citation>
    <scope>NUCLEOTIDE SEQUENCE [LARGE SCALE GENOMIC DNA]</scope>
    <source>
        <strain evidence="8 9">DSM 110363</strain>
    </source>
</reference>
<dbReference type="EMBL" id="WUBL01000098">
    <property type="protein sequence ID" value="KAF2966038.1"/>
    <property type="molecule type" value="Genomic_DNA"/>
</dbReference>
<keyword evidence="4 6" id="KW-0472">Membrane</keyword>
<name>A0A7C8INE3_9PEZI</name>
<dbReference type="PANTHER" id="PTHR35042">
    <property type="entry name" value="ANTHRONE OXYGENASE ENCC"/>
    <property type="match status" value="1"/>
</dbReference>
<organism evidence="8 9">
    <name type="scientific">Xylaria multiplex</name>
    <dbReference type="NCBI Taxonomy" id="323545"/>
    <lineage>
        <taxon>Eukaryota</taxon>
        <taxon>Fungi</taxon>
        <taxon>Dikarya</taxon>
        <taxon>Ascomycota</taxon>
        <taxon>Pezizomycotina</taxon>
        <taxon>Sordariomycetes</taxon>
        <taxon>Xylariomycetidae</taxon>
        <taxon>Xylariales</taxon>
        <taxon>Xylariaceae</taxon>
        <taxon>Xylaria</taxon>
    </lineage>
</organism>